<name>N0BLA1_9EURY</name>
<accession>N0BLA1</accession>
<dbReference type="eggNOG" id="arCOG07647">
    <property type="taxonomic scope" value="Archaea"/>
</dbReference>
<gene>
    <name evidence="1" type="ORF">Asulf_01330</name>
</gene>
<dbReference type="HOGENOM" id="CLU_1032896_0_0_2"/>
<dbReference type="EMBL" id="CP005290">
    <property type="protein sequence ID" value="AGK61321.1"/>
    <property type="molecule type" value="Genomic_DNA"/>
</dbReference>
<organism evidence="1 2">
    <name type="scientific">Archaeoglobus sulfaticallidus PM70-1</name>
    <dbReference type="NCBI Taxonomy" id="387631"/>
    <lineage>
        <taxon>Archaea</taxon>
        <taxon>Methanobacteriati</taxon>
        <taxon>Methanobacteriota</taxon>
        <taxon>Archaeoglobi</taxon>
        <taxon>Archaeoglobales</taxon>
        <taxon>Archaeoglobaceae</taxon>
        <taxon>Archaeoglobus</taxon>
    </lineage>
</organism>
<sequence length="269" mass="32188">MGYVGNLAIMVSISRAIDWLNDNSGTIQAIATIILVIVTYKYVRLTRELVNETRREIQSKRMEELVNKIMIPLKEHAKANYEDLANREYGYKFRTKRIRTFKLNLNDTTILMKDFKQDYPSIYEKIKTHDELREKLKTAVRNLAERILELPDFKKRCHQMVKEYNDNASAEDKLTGSQLEDFPEILIGDIIDRTENFREQDIFRRFWQRYRNELIGFLDREEVKEEVKKVQELTDELLKILATIVSELDNEILKIWRKYKIELRDYVVI</sequence>
<keyword evidence="2" id="KW-1185">Reference proteome</keyword>
<dbReference type="AlphaFoldDB" id="N0BLA1"/>
<evidence type="ECO:0000313" key="2">
    <source>
        <dbReference type="Proteomes" id="UP000013307"/>
    </source>
</evidence>
<evidence type="ECO:0000313" key="1">
    <source>
        <dbReference type="EMBL" id="AGK61321.1"/>
    </source>
</evidence>
<proteinExistence type="predicted"/>
<reference evidence="1 2" key="1">
    <citation type="journal article" date="2013" name="Genome Announc.">
        <title>Complete Genome Sequence of the Thermophilic and Facultatively Chemolithoautotrophic Sulfate Reducer Archaeoglobus sulfaticallidus Strain PM70-1T.</title>
        <authorList>
            <person name="Stokke R."/>
            <person name="Hocking W.P."/>
            <person name="Steinsbu B.O."/>
            <person name="Steen I.H."/>
        </authorList>
    </citation>
    <scope>NUCLEOTIDE SEQUENCE [LARGE SCALE GENOMIC DNA]</scope>
    <source>
        <strain evidence="1">PM70-1</strain>
    </source>
</reference>
<dbReference type="KEGG" id="ast:Asulf_01330"/>
<dbReference type="Proteomes" id="UP000013307">
    <property type="component" value="Chromosome"/>
</dbReference>
<protein>
    <submittedName>
        <fullName evidence="1">Uncharacterized protein</fullName>
    </submittedName>
</protein>